<reference evidence="3" key="1">
    <citation type="submission" date="2017-02" db="EMBL/GenBank/DDBJ databases">
        <authorList>
            <person name="Varghese N."/>
            <person name="Submissions S."/>
        </authorList>
    </citation>
    <scope>NUCLEOTIDE SEQUENCE [LARGE SCALE GENOMIC DNA]</scope>
    <source>
        <strain evidence="3">DSM 22385</strain>
    </source>
</reference>
<dbReference type="EMBL" id="FUYR01000001">
    <property type="protein sequence ID" value="SKB29785.1"/>
    <property type="molecule type" value="Genomic_DNA"/>
</dbReference>
<protein>
    <submittedName>
        <fullName evidence="2">FixH protein</fullName>
    </submittedName>
</protein>
<name>A0A1T5A4F1_9SPHI</name>
<sequence>MNWGTKLTIGMVLFMTFIVTLVVMMLGPHKADSLIENDYYEKGQTFDADYNAKHLAITDKMQPTVSTDAAGVTANFPVPVTYKVSVRRLSDAGMDKEFESDLAVLKLVIPQNQLKSGSWLLRIQYQANGKNYLFQEKIVLP</sequence>
<dbReference type="RefSeq" id="WP_079700806.1">
    <property type="nucleotide sequence ID" value="NZ_FUYR01000001.1"/>
</dbReference>
<dbReference type="Proteomes" id="UP000189981">
    <property type="component" value="Unassembled WGS sequence"/>
</dbReference>
<feature type="transmembrane region" description="Helical" evidence="1">
    <location>
        <begin position="7"/>
        <end position="27"/>
    </location>
</feature>
<evidence type="ECO:0000256" key="1">
    <source>
        <dbReference type="SAM" id="Phobius"/>
    </source>
</evidence>
<accession>A0A1T5A4F1</accession>
<gene>
    <name evidence="2" type="ORF">SAMN05661099_0307</name>
</gene>
<dbReference type="InterPro" id="IPR008620">
    <property type="entry name" value="FixH"/>
</dbReference>
<dbReference type="Pfam" id="PF05751">
    <property type="entry name" value="FixH"/>
    <property type="match status" value="1"/>
</dbReference>
<proteinExistence type="predicted"/>
<organism evidence="2 3">
    <name type="scientific">Daejeonella lutea</name>
    <dbReference type="NCBI Taxonomy" id="572036"/>
    <lineage>
        <taxon>Bacteria</taxon>
        <taxon>Pseudomonadati</taxon>
        <taxon>Bacteroidota</taxon>
        <taxon>Sphingobacteriia</taxon>
        <taxon>Sphingobacteriales</taxon>
        <taxon>Sphingobacteriaceae</taxon>
        <taxon>Daejeonella</taxon>
    </lineage>
</organism>
<keyword evidence="3" id="KW-1185">Reference proteome</keyword>
<dbReference type="STRING" id="572036.SAMN05661099_0307"/>
<keyword evidence="1" id="KW-1133">Transmembrane helix</keyword>
<evidence type="ECO:0000313" key="2">
    <source>
        <dbReference type="EMBL" id="SKB29785.1"/>
    </source>
</evidence>
<evidence type="ECO:0000313" key="3">
    <source>
        <dbReference type="Proteomes" id="UP000189981"/>
    </source>
</evidence>
<dbReference type="OrthoDB" id="1493774at2"/>
<keyword evidence="1" id="KW-0812">Transmembrane</keyword>
<keyword evidence="1" id="KW-0472">Membrane</keyword>
<dbReference type="AlphaFoldDB" id="A0A1T5A4F1"/>